<dbReference type="Pfam" id="PF08305">
    <property type="entry name" value="NPCBM"/>
    <property type="match status" value="1"/>
</dbReference>
<dbReference type="KEGG" id="lpav:PLANPX_2878"/>
<keyword evidence="3" id="KW-1185">Reference proteome</keyword>
<dbReference type="Gene3D" id="2.60.120.1060">
    <property type="entry name" value="NPCBM/NEW2 domain"/>
    <property type="match status" value="1"/>
</dbReference>
<dbReference type="SUPFAM" id="SSF49785">
    <property type="entry name" value="Galactose-binding domain-like"/>
    <property type="match status" value="1"/>
</dbReference>
<sequence length="408" mass="44232">MTPWFALLAALLAVSGDEASLTTLDGQTISGVVSAWDGTELTIDAADGDQKLATDAIMDVAWKREPSAGPTLRVAELVDGSRLAFEEFTIAKRTATFQLPGQQAKVEVPTARIKRIELVAASEPLAKMLAEIEQKQPAGDSLVIVKGEAMDYLSGVVEDVTAQQADFRWDGEKVPVKLSKIAAIVFYHAKEAALPEALCRVSFTNGSVVVARQAQLEKQQLQLKSLGGVDVEFPFDQVARIDFSSGKIAYLSDLKPATSRWTPRVALPADAKLIASFGAPRQNVAFDGSQLSLLWDDDPVPARRDVRTYSRGLAVRSRTEQTYLVPEGMTRFAVTAGIDPATAGQGNVALEIRGDDRILWEGTIDGGGPPVEIDVELQAARRLQLVVDYGDNLDYGDRLHLIEARFIK</sequence>
<evidence type="ECO:0000313" key="3">
    <source>
        <dbReference type="Proteomes" id="UP000326837"/>
    </source>
</evidence>
<dbReference type="InterPro" id="IPR038637">
    <property type="entry name" value="NPCBM_sf"/>
</dbReference>
<name>A0A5K7XG63_9BACT</name>
<dbReference type="RefSeq" id="WP_152099079.1">
    <property type="nucleotide sequence ID" value="NZ_AP021861.1"/>
</dbReference>
<dbReference type="Proteomes" id="UP000326837">
    <property type="component" value="Chromosome"/>
</dbReference>
<dbReference type="AlphaFoldDB" id="A0A5K7XG63"/>
<evidence type="ECO:0000313" key="2">
    <source>
        <dbReference type="EMBL" id="BBO33266.1"/>
    </source>
</evidence>
<dbReference type="InterPro" id="IPR008979">
    <property type="entry name" value="Galactose-bd-like_sf"/>
</dbReference>
<protein>
    <recommendedName>
        <fullName evidence="1">Glycosyl hydrolase family 98 putative carbohydrate-binding module domain-containing protein</fullName>
    </recommendedName>
</protein>
<dbReference type="InterPro" id="IPR013222">
    <property type="entry name" value="Glyco_hyd_98_carb-bd"/>
</dbReference>
<accession>A0A5K7XG63</accession>
<evidence type="ECO:0000259" key="1">
    <source>
        <dbReference type="SMART" id="SM00776"/>
    </source>
</evidence>
<dbReference type="SMART" id="SM00776">
    <property type="entry name" value="NPCBM"/>
    <property type="match status" value="1"/>
</dbReference>
<proteinExistence type="predicted"/>
<organism evidence="2 3">
    <name type="scientific">Lacipirellula parvula</name>
    <dbReference type="NCBI Taxonomy" id="2650471"/>
    <lineage>
        <taxon>Bacteria</taxon>
        <taxon>Pseudomonadati</taxon>
        <taxon>Planctomycetota</taxon>
        <taxon>Planctomycetia</taxon>
        <taxon>Pirellulales</taxon>
        <taxon>Lacipirellulaceae</taxon>
        <taxon>Lacipirellula</taxon>
    </lineage>
</organism>
<feature type="domain" description="Glycosyl hydrolase family 98 putative carbohydrate-binding module" evidence="1">
    <location>
        <begin position="244"/>
        <end position="408"/>
    </location>
</feature>
<reference evidence="3" key="1">
    <citation type="submission" date="2019-10" db="EMBL/GenBank/DDBJ databases">
        <title>Lacipirellula parvula gen. nov., sp. nov., representing a lineage of planctomycetes widespread in freshwater anoxic habitats, and description of the family Lacipirellulaceae.</title>
        <authorList>
            <person name="Dedysh S.N."/>
            <person name="Kulichevskaya I.S."/>
            <person name="Beletsky A.V."/>
            <person name="Rakitin A.L."/>
            <person name="Mardanov A.V."/>
            <person name="Ivanova A.A."/>
            <person name="Saltykova V.X."/>
            <person name="Rijpstra W.I.C."/>
            <person name="Sinninghe Damste J.S."/>
            <person name="Ravin N.V."/>
        </authorList>
    </citation>
    <scope>NUCLEOTIDE SEQUENCE [LARGE SCALE GENOMIC DNA]</scope>
    <source>
        <strain evidence="3">PX69</strain>
    </source>
</reference>
<dbReference type="EMBL" id="AP021861">
    <property type="protein sequence ID" value="BBO33266.1"/>
    <property type="molecule type" value="Genomic_DNA"/>
</dbReference>
<gene>
    <name evidence="2" type="ORF">PLANPX_2878</name>
</gene>